<proteinExistence type="predicted"/>
<protein>
    <submittedName>
        <fullName evidence="1">Uncharacterized protein</fullName>
    </submittedName>
</protein>
<evidence type="ECO:0000313" key="2">
    <source>
        <dbReference type="Proteomes" id="UP000199437"/>
    </source>
</evidence>
<sequence length="86" mass="9870">MNLNKKHTQASSIGETVNEIRRIDFFKEGYECHIENNRCYTFFYCILKEVNVAINDEAAQADINSAAQTYFDLVGRGLHSDCNRCT</sequence>
<reference evidence="2" key="1">
    <citation type="submission" date="2016-10" db="EMBL/GenBank/DDBJ databases">
        <authorList>
            <person name="Varghese N."/>
            <person name="Submissions S."/>
        </authorList>
    </citation>
    <scope>NUCLEOTIDE SEQUENCE [LARGE SCALE GENOMIC DNA]</scope>
    <source>
        <strain evidence="2">CGMCC 1.12402</strain>
    </source>
</reference>
<organism evidence="1 2">
    <name type="scientific">Roseivirga pacifica</name>
    <dbReference type="NCBI Taxonomy" id="1267423"/>
    <lineage>
        <taxon>Bacteria</taxon>
        <taxon>Pseudomonadati</taxon>
        <taxon>Bacteroidota</taxon>
        <taxon>Cytophagia</taxon>
        <taxon>Cytophagales</taxon>
        <taxon>Roseivirgaceae</taxon>
        <taxon>Roseivirga</taxon>
    </lineage>
</organism>
<dbReference type="Proteomes" id="UP000199437">
    <property type="component" value="Unassembled WGS sequence"/>
</dbReference>
<evidence type="ECO:0000313" key="1">
    <source>
        <dbReference type="EMBL" id="SEV98630.1"/>
    </source>
</evidence>
<keyword evidence="2" id="KW-1185">Reference proteome</keyword>
<dbReference type="EMBL" id="FOIR01000001">
    <property type="protein sequence ID" value="SEV98630.1"/>
    <property type="molecule type" value="Genomic_DNA"/>
</dbReference>
<dbReference type="AlphaFoldDB" id="A0A1I0NBM4"/>
<gene>
    <name evidence="1" type="ORF">SAMN05216290_1076</name>
</gene>
<accession>A0A1I0NBM4</accession>
<name>A0A1I0NBM4_9BACT</name>